<dbReference type="Gene3D" id="1.10.10.60">
    <property type="entry name" value="Homeodomain-like"/>
    <property type="match status" value="2"/>
</dbReference>
<keyword evidence="1" id="KW-0805">Transcription regulation</keyword>
<comment type="caution">
    <text evidence="7">The sequence shown here is derived from an EMBL/GenBank/DDBJ whole genome shotgun (WGS) entry which is preliminary data.</text>
</comment>
<evidence type="ECO:0000313" key="8">
    <source>
        <dbReference type="Proteomes" id="UP001290455"/>
    </source>
</evidence>
<protein>
    <submittedName>
        <fullName evidence="7">Response regulator</fullName>
    </submittedName>
</protein>
<accession>A0ABU5J2I8</accession>
<keyword evidence="2" id="KW-0238">DNA-binding</keyword>
<sequence length="514" mass="59239">MIKLLIVDDEQIEREGMKAILNRSFPELIIEQANNGNKAVEMAASFRPDLVLMDIQMPGMNGLEAVEKILEDFPRMKFIMVTAFDTFNYVQSALKLGAKDYILKPSKVSEIRTTVGKVLKEIEDERELLLESNMQREMLQKTLALAETDVVTQLLFDHVHEVHLNMLMEMLDKHSTSEVFVMNVIVPDGLEYLYSQIKEKVRKTRSGWMGALYDGQVPIIIFRGEGHSYRTQAVSLAREILSVGKSEQKSGWFVGIGNVCNSLEQIRPSYQEAIIASSNTTLSVKYRFYQDVPVLNEKDSQQLAKFLKKDFSEQVRLGQWDQVKSNISQIIQAYEIEGLDMQHAESLVLKGLWTIWSILSDMGIETATPIYTYKISNFRQLRSETTNLLKVMKHSYDKHYENLEADTIHRIKQYIMENSQQNISLETLSNKVGLSPIYISKMFKEKLGINYIDYLTVCRIDKAKKMLADPEKSIKEITIEVGYHEPNYFSKVFKKMCNVTPREYRKKLLGLKDT</sequence>
<evidence type="ECO:0000256" key="3">
    <source>
        <dbReference type="ARBA" id="ARBA00023163"/>
    </source>
</evidence>
<dbReference type="PROSITE" id="PS01124">
    <property type="entry name" value="HTH_ARAC_FAMILY_2"/>
    <property type="match status" value="1"/>
</dbReference>
<dbReference type="InterPro" id="IPR001789">
    <property type="entry name" value="Sig_transdc_resp-reg_receiver"/>
</dbReference>
<dbReference type="InterPro" id="IPR018060">
    <property type="entry name" value="HTH_AraC"/>
</dbReference>
<dbReference type="RefSeq" id="WP_322447933.1">
    <property type="nucleotide sequence ID" value="NZ_JAXOFX010000015.1"/>
</dbReference>
<evidence type="ECO:0000256" key="1">
    <source>
        <dbReference type="ARBA" id="ARBA00023015"/>
    </source>
</evidence>
<feature type="domain" description="HTH araC/xylS-type" evidence="5">
    <location>
        <begin position="409"/>
        <end position="507"/>
    </location>
</feature>
<evidence type="ECO:0000313" key="7">
    <source>
        <dbReference type="EMBL" id="MDZ5473640.1"/>
    </source>
</evidence>
<dbReference type="Gene3D" id="3.40.50.2300">
    <property type="match status" value="1"/>
</dbReference>
<dbReference type="PANTHER" id="PTHR43280:SF2">
    <property type="entry name" value="HTH-TYPE TRANSCRIPTIONAL REGULATOR EXSA"/>
    <property type="match status" value="1"/>
</dbReference>
<dbReference type="CDD" id="cd17536">
    <property type="entry name" value="REC_YesN-like"/>
    <property type="match status" value="1"/>
</dbReference>
<dbReference type="SUPFAM" id="SSF52172">
    <property type="entry name" value="CheY-like"/>
    <property type="match status" value="1"/>
</dbReference>
<dbReference type="EMBL" id="JAXOFX010000015">
    <property type="protein sequence ID" value="MDZ5473640.1"/>
    <property type="molecule type" value="Genomic_DNA"/>
</dbReference>
<feature type="modified residue" description="4-aspartylphosphate" evidence="4">
    <location>
        <position position="54"/>
    </location>
</feature>
<dbReference type="SMART" id="SM00342">
    <property type="entry name" value="HTH_ARAC"/>
    <property type="match status" value="1"/>
</dbReference>
<reference evidence="7 8" key="1">
    <citation type="submission" date="2023-11" db="EMBL/GenBank/DDBJ databases">
        <title>Bacillus jintuensis, isolated from a mudflat on the Beibu Gulf coast.</title>
        <authorList>
            <person name="Li M."/>
        </authorList>
    </citation>
    <scope>NUCLEOTIDE SEQUENCE [LARGE SCALE GENOMIC DNA]</scope>
    <source>
        <strain evidence="7 8">31A1R</strain>
    </source>
</reference>
<dbReference type="Pfam" id="PF12833">
    <property type="entry name" value="HTH_18"/>
    <property type="match status" value="1"/>
</dbReference>
<organism evidence="7 8">
    <name type="scientific">Robertmurraya mangrovi</name>
    <dbReference type="NCBI Taxonomy" id="3098077"/>
    <lineage>
        <taxon>Bacteria</taxon>
        <taxon>Bacillati</taxon>
        <taxon>Bacillota</taxon>
        <taxon>Bacilli</taxon>
        <taxon>Bacillales</taxon>
        <taxon>Bacillaceae</taxon>
        <taxon>Robertmurraya</taxon>
    </lineage>
</organism>
<keyword evidence="3" id="KW-0804">Transcription</keyword>
<dbReference type="InterPro" id="IPR009057">
    <property type="entry name" value="Homeodomain-like_sf"/>
</dbReference>
<dbReference type="PROSITE" id="PS00041">
    <property type="entry name" value="HTH_ARAC_FAMILY_1"/>
    <property type="match status" value="1"/>
</dbReference>
<evidence type="ECO:0000259" key="5">
    <source>
        <dbReference type="PROSITE" id="PS01124"/>
    </source>
</evidence>
<dbReference type="SMART" id="SM00448">
    <property type="entry name" value="REC"/>
    <property type="match status" value="1"/>
</dbReference>
<keyword evidence="4" id="KW-0597">Phosphoprotein</keyword>
<evidence type="ECO:0000256" key="4">
    <source>
        <dbReference type="PROSITE-ProRule" id="PRU00169"/>
    </source>
</evidence>
<proteinExistence type="predicted"/>
<dbReference type="PRINTS" id="PR00032">
    <property type="entry name" value="HTHARAC"/>
</dbReference>
<evidence type="ECO:0000256" key="2">
    <source>
        <dbReference type="ARBA" id="ARBA00023125"/>
    </source>
</evidence>
<dbReference type="InterPro" id="IPR041522">
    <property type="entry name" value="CdaR_GGDEF"/>
</dbReference>
<dbReference type="InterPro" id="IPR011006">
    <property type="entry name" value="CheY-like_superfamily"/>
</dbReference>
<keyword evidence="8" id="KW-1185">Reference proteome</keyword>
<dbReference type="Pfam" id="PF17853">
    <property type="entry name" value="GGDEF_2"/>
    <property type="match status" value="1"/>
</dbReference>
<evidence type="ECO:0000259" key="6">
    <source>
        <dbReference type="PROSITE" id="PS50110"/>
    </source>
</evidence>
<name>A0ABU5J2I8_9BACI</name>
<dbReference type="PROSITE" id="PS50110">
    <property type="entry name" value="RESPONSE_REGULATORY"/>
    <property type="match status" value="1"/>
</dbReference>
<gene>
    <name evidence="7" type="ORF">SM124_18140</name>
</gene>
<dbReference type="InterPro" id="IPR020449">
    <property type="entry name" value="Tscrpt_reg_AraC-type_HTH"/>
</dbReference>
<dbReference type="Pfam" id="PF00072">
    <property type="entry name" value="Response_reg"/>
    <property type="match status" value="1"/>
</dbReference>
<feature type="domain" description="Response regulatory" evidence="6">
    <location>
        <begin position="3"/>
        <end position="119"/>
    </location>
</feature>
<dbReference type="Proteomes" id="UP001290455">
    <property type="component" value="Unassembled WGS sequence"/>
</dbReference>
<dbReference type="PANTHER" id="PTHR43280">
    <property type="entry name" value="ARAC-FAMILY TRANSCRIPTIONAL REGULATOR"/>
    <property type="match status" value="1"/>
</dbReference>
<dbReference type="InterPro" id="IPR018062">
    <property type="entry name" value="HTH_AraC-typ_CS"/>
</dbReference>
<dbReference type="SUPFAM" id="SSF46689">
    <property type="entry name" value="Homeodomain-like"/>
    <property type="match status" value="2"/>
</dbReference>